<protein>
    <recommendedName>
        <fullName evidence="3">Polyketide cyclase</fullName>
    </recommendedName>
</protein>
<evidence type="ECO:0000313" key="2">
    <source>
        <dbReference type="Proteomes" id="UP001055337"/>
    </source>
</evidence>
<gene>
    <name evidence="1" type="ORF">MI149_17705</name>
</gene>
<evidence type="ECO:0000313" key="1">
    <source>
        <dbReference type="EMBL" id="ULN39579.1"/>
    </source>
</evidence>
<name>A0ABY3TFU2_9MYCO</name>
<sequence>MLTLESRVTVPGLTGAEITTFLSECTDAGYQQWWPGVHLHLHSLTAGGGAHLGDEIFMDEFIGTRRLRMTAVVVEAEPGRKIMWQMKKGIRLPAWLTIEVVDHPGSVDVRHTITAGWAGAGRVLDPLLRLYFSPSFAAAMDKHVHTEFPLIRDRLHAATD</sequence>
<dbReference type="EMBL" id="CP092362">
    <property type="protein sequence ID" value="ULN39579.1"/>
    <property type="molecule type" value="Genomic_DNA"/>
</dbReference>
<organism evidence="1 2">
    <name type="scientific">Mycolicibacterium crocinum</name>
    <dbReference type="NCBI Taxonomy" id="388459"/>
    <lineage>
        <taxon>Bacteria</taxon>
        <taxon>Bacillati</taxon>
        <taxon>Actinomycetota</taxon>
        <taxon>Actinomycetes</taxon>
        <taxon>Mycobacteriales</taxon>
        <taxon>Mycobacteriaceae</taxon>
        <taxon>Mycolicibacterium</taxon>
    </lineage>
</organism>
<proteinExistence type="predicted"/>
<dbReference type="Proteomes" id="UP001055337">
    <property type="component" value="Chromosome"/>
</dbReference>
<dbReference type="Gene3D" id="3.30.530.20">
    <property type="match status" value="1"/>
</dbReference>
<reference evidence="1" key="1">
    <citation type="submission" date="2022-08" db="EMBL/GenBank/DDBJ databases">
        <title>Whole genome sequencing of non-tuberculosis mycobacteria type-strains.</title>
        <authorList>
            <person name="Igarashi Y."/>
            <person name="Osugi A."/>
            <person name="Mitarai S."/>
        </authorList>
    </citation>
    <scope>NUCLEOTIDE SEQUENCE</scope>
    <source>
        <strain evidence="1">JCM 16369</strain>
    </source>
</reference>
<dbReference type="RefSeq" id="WP_240176505.1">
    <property type="nucleotide sequence ID" value="NZ_CP092362.2"/>
</dbReference>
<evidence type="ECO:0008006" key="3">
    <source>
        <dbReference type="Google" id="ProtNLM"/>
    </source>
</evidence>
<dbReference type="InterPro" id="IPR023393">
    <property type="entry name" value="START-like_dom_sf"/>
</dbReference>
<accession>A0ABY3TFU2</accession>
<keyword evidence="2" id="KW-1185">Reference proteome</keyword>
<dbReference type="SUPFAM" id="SSF55961">
    <property type="entry name" value="Bet v1-like"/>
    <property type="match status" value="1"/>
</dbReference>